<dbReference type="NCBIfam" id="NF005592">
    <property type="entry name" value="PRK07322.1"/>
    <property type="match status" value="1"/>
</dbReference>
<proteinExistence type="predicted"/>
<organism evidence="2 3">
    <name type="scientific">Breznakiella homolactica</name>
    <dbReference type="NCBI Taxonomy" id="2798577"/>
    <lineage>
        <taxon>Bacteria</taxon>
        <taxon>Pseudomonadati</taxon>
        <taxon>Spirochaetota</taxon>
        <taxon>Spirochaetia</taxon>
        <taxon>Spirochaetales</taxon>
        <taxon>Breznakiellaceae</taxon>
        <taxon>Breznakiella</taxon>
    </lineage>
</organism>
<dbReference type="Pfam" id="PF00156">
    <property type="entry name" value="Pribosyltran"/>
    <property type="match status" value="1"/>
</dbReference>
<accession>A0A7T7XN31</accession>
<protein>
    <recommendedName>
        <fullName evidence="1">Phosphoribosyltransferase domain-containing protein</fullName>
    </recommendedName>
</protein>
<evidence type="ECO:0000259" key="1">
    <source>
        <dbReference type="Pfam" id="PF00156"/>
    </source>
</evidence>
<reference evidence="2" key="1">
    <citation type="submission" date="2021-01" db="EMBL/GenBank/DDBJ databases">
        <title>Description of Breznakiella homolactica.</title>
        <authorList>
            <person name="Song Y."/>
            <person name="Brune A."/>
        </authorList>
    </citation>
    <scope>NUCLEOTIDE SEQUENCE</scope>
    <source>
        <strain evidence="2">RmG30</strain>
    </source>
</reference>
<dbReference type="CDD" id="cd06223">
    <property type="entry name" value="PRTases_typeI"/>
    <property type="match status" value="1"/>
</dbReference>
<dbReference type="Proteomes" id="UP000595917">
    <property type="component" value="Chromosome"/>
</dbReference>
<dbReference type="KEGG" id="bhc:JFL75_20500"/>
<dbReference type="PANTHER" id="PTHR43218">
    <property type="entry name" value="PHOSPHORIBOSYLTRANSFERASE-RELATED"/>
    <property type="match status" value="1"/>
</dbReference>
<dbReference type="EMBL" id="CP067089">
    <property type="protein sequence ID" value="QQO09277.1"/>
    <property type="molecule type" value="Genomic_DNA"/>
</dbReference>
<name>A0A7T7XN31_9SPIR</name>
<dbReference type="AlphaFoldDB" id="A0A7T7XN31"/>
<dbReference type="SUPFAM" id="SSF53271">
    <property type="entry name" value="PRTase-like"/>
    <property type="match status" value="1"/>
</dbReference>
<evidence type="ECO:0000313" key="3">
    <source>
        <dbReference type="Proteomes" id="UP000595917"/>
    </source>
</evidence>
<evidence type="ECO:0000313" key="2">
    <source>
        <dbReference type="EMBL" id="QQO09277.1"/>
    </source>
</evidence>
<keyword evidence="3" id="KW-1185">Reference proteome</keyword>
<dbReference type="InterPro" id="IPR000836">
    <property type="entry name" value="PRTase_dom"/>
</dbReference>
<dbReference type="Gene3D" id="3.40.50.2020">
    <property type="match status" value="1"/>
</dbReference>
<dbReference type="RefSeq" id="WP_215626583.1">
    <property type="nucleotide sequence ID" value="NZ_CP067089.2"/>
</dbReference>
<dbReference type="InterPro" id="IPR029057">
    <property type="entry name" value="PRTase-like"/>
</dbReference>
<gene>
    <name evidence="2" type="ORF">JFL75_20500</name>
</gene>
<sequence>MHRKTYTLEIAGLRRELPIVDIAPGLSIASFVMLGDTRLVEAAADAISGHPDFPRNTVEYLVCPEAKAIPLTHALAVRLGLDYVVLRKNEKAYMRNHIIEPTKSITTEKEQHLVLDGPDKEKLAGKRVCIVDDVVSTGGSLRSIEALLEKIGCTVAAKAAVLLEDAGHDGSGLIYLDRLPVFRG</sequence>
<dbReference type="PANTHER" id="PTHR43218:SF1">
    <property type="entry name" value="PHOSPHORIBOSYLTRANSFERASE"/>
    <property type="match status" value="1"/>
</dbReference>
<feature type="domain" description="Phosphoribosyltransferase" evidence="1">
    <location>
        <begin position="55"/>
        <end position="164"/>
    </location>
</feature>